<feature type="domain" description="ABC transmembrane type-1" evidence="7">
    <location>
        <begin position="67"/>
        <end position="283"/>
    </location>
</feature>
<protein>
    <submittedName>
        <fullName evidence="8">Polar amino acid transport system permease protein</fullName>
    </submittedName>
</protein>
<evidence type="ECO:0000256" key="2">
    <source>
        <dbReference type="ARBA" id="ARBA00022692"/>
    </source>
</evidence>
<feature type="transmembrane region" description="Helical" evidence="6">
    <location>
        <begin position="65"/>
        <end position="91"/>
    </location>
</feature>
<dbReference type="CDD" id="cd06261">
    <property type="entry name" value="TM_PBP2"/>
    <property type="match status" value="1"/>
</dbReference>
<comment type="similarity">
    <text evidence="6">Belongs to the binding-protein-dependent transport system permease family.</text>
</comment>
<evidence type="ECO:0000313" key="9">
    <source>
        <dbReference type="Proteomes" id="UP000320806"/>
    </source>
</evidence>
<dbReference type="PANTHER" id="PTHR30614:SF0">
    <property type="entry name" value="L-CYSTINE TRANSPORT SYSTEM PERMEASE PROTEIN TCYL"/>
    <property type="match status" value="1"/>
</dbReference>
<gene>
    <name evidence="8" type="ORF">FB459_1314</name>
</gene>
<dbReference type="PROSITE" id="PS50928">
    <property type="entry name" value="ABC_TM1"/>
    <property type="match status" value="1"/>
</dbReference>
<dbReference type="GO" id="GO:0006865">
    <property type="term" value="P:amino acid transport"/>
    <property type="evidence" value="ECO:0007669"/>
    <property type="project" value="UniProtKB-KW"/>
</dbReference>
<evidence type="ECO:0000259" key="7">
    <source>
        <dbReference type="PROSITE" id="PS50928"/>
    </source>
</evidence>
<accession>A0A542EEW3</accession>
<comment type="subcellular location">
    <subcellularLocation>
        <location evidence="6">Cell membrane</location>
        <topology evidence="6">Multi-pass membrane protein</topology>
    </subcellularLocation>
    <subcellularLocation>
        <location evidence="1">Membrane</location>
        <topology evidence="1">Multi-pass membrane protein</topology>
    </subcellularLocation>
</comment>
<dbReference type="RefSeq" id="WP_141927848.1">
    <property type="nucleotide sequence ID" value="NZ_BAABCI010000002.1"/>
</dbReference>
<feature type="transmembrane region" description="Helical" evidence="6">
    <location>
        <begin position="112"/>
        <end position="130"/>
    </location>
</feature>
<keyword evidence="9" id="KW-1185">Reference proteome</keyword>
<evidence type="ECO:0000313" key="8">
    <source>
        <dbReference type="EMBL" id="TQJ13878.1"/>
    </source>
</evidence>
<evidence type="ECO:0000256" key="3">
    <source>
        <dbReference type="ARBA" id="ARBA00022970"/>
    </source>
</evidence>
<dbReference type="Proteomes" id="UP000320806">
    <property type="component" value="Unassembled WGS sequence"/>
</dbReference>
<proteinExistence type="inferred from homology"/>
<name>A0A542EEW3_9MICO</name>
<organism evidence="8 9">
    <name type="scientific">Yimella lutea</name>
    <dbReference type="NCBI Taxonomy" id="587872"/>
    <lineage>
        <taxon>Bacteria</taxon>
        <taxon>Bacillati</taxon>
        <taxon>Actinomycetota</taxon>
        <taxon>Actinomycetes</taxon>
        <taxon>Micrococcales</taxon>
        <taxon>Dermacoccaceae</taxon>
        <taxon>Yimella</taxon>
    </lineage>
</organism>
<evidence type="ECO:0000256" key="5">
    <source>
        <dbReference type="ARBA" id="ARBA00023136"/>
    </source>
</evidence>
<keyword evidence="4 6" id="KW-1133">Transmembrane helix</keyword>
<feature type="transmembrane region" description="Helical" evidence="6">
    <location>
        <begin position="265"/>
        <end position="287"/>
    </location>
</feature>
<dbReference type="EMBL" id="VFMO01000001">
    <property type="protein sequence ID" value="TQJ13878.1"/>
    <property type="molecule type" value="Genomic_DNA"/>
</dbReference>
<dbReference type="AlphaFoldDB" id="A0A542EEW3"/>
<dbReference type="OrthoDB" id="92598at2"/>
<reference evidence="8 9" key="1">
    <citation type="submission" date="2019-06" db="EMBL/GenBank/DDBJ databases">
        <title>Sequencing the genomes of 1000 actinobacteria strains.</title>
        <authorList>
            <person name="Klenk H.-P."/>
        </authorList>
    </citation>
    <scope>NUCLEOTIDE SEQUENCE [LARGE SCALE GENOMIC DNA]</scope>
    <source>
        <strain evidence="8 9">DSM 19828</strain>
    </source>
</reference>
<dbReference type="InterPro" id="IPR000515">
    <property type="entry name" value="MetI-like"/>
</dbReference>
<evidence type="ECO:0000256" key="1">
    <source>
        <dbReference type="ARBA" id="ARBA00004141"/>
    </source>
</evidence>
<evidence type="ECO:0000256" key="4">
    <source>
        <dbReference type="ARBA" id="ARBA00022989"/>
    </source>
</evidence>
<dbReference type="Pfam" id="PF00528">
    <property type="entry name" value="BPD_transp_1"/>
    <property type="match status" value="1"/>
</dbReference>
<dbReference type="PANTHER" id="PTHR30614">
    <property type="entry name" value="MEMBRANE COMPONENT OF AMINO ACID ABC TRANSPORTER"/>
    <property type="match status" value="1"/>
</dbReference>
<keyword evidence="2 6" id="KW-0812">Transmembrane</keyword>
<feature type="transmembrane region" description="Helical" evidence="6">
    <location>
        <begin position="25"/>
        <end position="45"/>
    </location>
</feature>
<evidence type="ECO:0000256" key="6">
    <source>
        <dbReference type="RuleBase" id="RU363032"/>
    </source>
</evidence>
<sequence length="313" mass="33833">MTTRTHNDDRPGEINARPVRHPWRFVAVAGILILVAMFVSSLLTNDRWNLEFVPNVMNFSPVLRGLVQGTIVCTIGAMVLGVTLGILLAVMRLSGNPVLRGVAFAYTWFFRAVPRLVLLVMLGVGAGFLYPKLDVGIPFAQQIFGIDTPLVFGSIDVNALSNGIAVGILGLGLSEAAYMAEIARAGILSVDKGQSEAAQALGMSNGKTMRRVVLPQAMRVIVPPTGNETIAMVKDSSLLVAVPVSNELWFQVTQVANNTGRIMPAYVAGFLWYLIICSILMVGQYFLERRFGRGYGTQTNSSRKLTMIGKGSA</sequence>
<keyword evidence="5 6" id="KW-0472">Membrane</keyword>
<dbReference type="GO" id="GO:0005886">
    <property type="term" value="C:plasma membrane"/>
    <property type="evidence" value="ECO:0007669"/>
    <property type="project" value="UniProtKB-SubCell"/>
</dbReference>
<keyword evidence="6" id="KW-0813">Transport</keyword>
<comment type="caution">
    <text evidence="8">The sequence shown here is derived from an EMBL/GenBank/DDBJ whole genome shotgun (WGS) entry which is preliminary data.</text>
</comment>
<dbReference type="InterPro" id="IPR043429">
    <property type="entry name" value="ArtM/GltK/GlnP/TcyL/YhdX-like"/>
</dbReference>
<keyword evidence="3" id="KW-0029">Amino-acid transport</keyword>
<dbReference type="InterPro" id="IPR035906">
    <property type="entry name" value="MetI-like_sf"/>
</dbReference>
<dbReference type="SUPFAM" id="SSF161098">
    <property type="entry name" value="MetI-like"/>
    <property type="match status" value="1"/>
</dbReference>
<dbReference type="Gene3D" id="1.10.3720.10">
    <property type="entry name" value="MetI-like"/>
    <property type="match status" value="1"/>
</dbReference>
<dbReference type="GO" id="GO:0055085">
    <property type="term" value="P:transmembrane transport"/>
    <property type="evidence" value="ECO:0007669"/>
    <property type="project" value="InterPro"/>
</dbReference>